<name>A0A918BKP8_9ACTN</name>
<gene>
    <name evidence="2" type="ORF">GCM10010145_49080</name>
</gene>
<proteinExistence type="predicted"/>
<reference evidence="2" key="1">
    <citation type="journal article" date="2014" name="Int. J. Syst. Evol. Microbiol.">
        <title>Complete genome sequence of Corynebacterium casei LMG S-19264T (=DSM 44701T), isolated from a smear-ripened cheese.</title>
        <authorList>
            <consortium name="US DOE Joint Genome Institute (JGI-PGF)"/>
            <person name="Walter F."/>
            <person name="Albersmeier A."/>
            <person name="Kalinowski J."/>
            <person name="Ruckert C."/>
        </authorList>
    </citation>
    <scope>NUCLEOTIDE SEQUENCE</scope>
    <source>
        <strain evidence="2">JCM 3131</strain>
    </source>
</reference>
<dbReference type="EMBL" id="BMQK01000012">
    <property type="protein sequence ID" value="GGQ73484.1"/>
    <property type="molecule type" value="Genomic_DNA"/>
</dbReference>
<feature type="region of interest" description="Disordered" evidence="1">
    <location>
        <begin position="26"/>
        <end position="63"/>
    </location>
</feature>
<evidence type="ECO:0000313" key="2">
    <source>
        <dbReference type="EMBL" id="GGQ73484.1"/>
    </source>
</evidence>
<organism evidence="2 3">
    <name type="scientific">Streptomyces ruber</name>
    <dbReference type="NCBI Taxonomy" id="83378"/>
    <lineage>
        <taxon>Bacteria</taxon>
        <taxon>Bacillati</taxon>
        <taxon>Actinomycetota</taxon>
        <taxon>Actinomycetes</taxon>
        <taxon>Kitasatosporales</taxon>
        <taxon>Streptomycetaceae</taxon>
        <taxon>Streptomyces</taxon>
    </lineage>
</organism>
<reference evidence="2" key="2">
    <citation type="submission" date="2020-09" db="EMBL/GenBank/DDBJ databases">
        <authorList>
            <person name="Sun Q."/>
            <person name="Ohkuma M."/>
        </authorList>
    </citation>
    <scope>NUCLEOTIDE SEQUENCE</scope>
    <source>
        <strain evidence="2">JCM 3131</strain>
    </source>
</reference>
<evidence type="ECO:0000313" key="3">
    <source>
        <dbReference type="Proteomes" id="UP000620156"/>
    </source>
</evidence>
<comment type="caution">
    <text evidence="2">The sequence shown here is derived from an EMBL/GenBank/DDBJ whole genome shotgun (WGS) entry which is preliminary data.</text>
</comment>
<accession>A0A918BKP8</accession>
<evidence type="ECO:0000256" key="1">
    <source>
        <dbReference type="SAM" id="MobiDB-lite"/>
    </source>
</evidence>
<keyword evidence="3" id="KW-1185">Reference proteome</keyword>
<sequence>MPGFPQSRSLKGTAAVRATAADLPGSDVILTPRDSGAQRMLPAGDTTTASAGGGSKRAKAESRGIRLATPDEFADLIADYLG</sequence>
<protein>
    <submittedName>
        <fullName evidence="2">Uncharacterized protein</fullName>
    </submittedName>
</protein>
<dbReference type="AlphaFoldDB" id="A0A918BKP8"/>
<dbReference type="Proteomes" id="UP000620156">
    <property type="component" value="Unassembled WGS sequence"/>
</dbReference>